<dbReference type="InterPro" id="IPR004772">
    <property type="entry name" value="TrkH"/>
</dbReference>
<dbReference type="PIRSF" id="PIRSF006247">
    <property type="entry name" value="TrkH"/>
    <property type="match status" value="1"/>
</dbReference>
<feature type="transmembrane region" description="Helical" evidence="11">
    <location>
        <begin position="241"/>
        <end position="261"/>
    </location>
</feature>
<evidence type="ECO:0000313" key="12">
    <source>
        <dbReference type="EMBL" id="MEE2525467.1"/>
    </source>
</evidence>
<dbReference type="Pfam" id="PF02386">
    <property type="entry name" value="TrkH"/>
    <property type="match status" value="1"/>
</dbReference>
<keyword evidence="10" id="KW-0997">Cell inner membrane</keyword>
<feature type="transmembrane region" description="Helical" evidence="11">
    <location>
        <begin position="334"/>
        <end position="356"/>
    </location>
</feature>
<feature type="transmembrane region" description="Helical" evidence="11">
    <location>
        <begin position="72"/>
        <end position="93"/>
    </location>
</feature>
<protein>
    <recommendedName>
        <fullName evidence="10">Trk system potassium uptake protein</fullName>
    </recommendedName>
</protein>
<evidence type="ECO:0000256" key="9">
    <source>
        <dbReference type="ARBA" id="ARBA00023136"/>
    </source>
</evidence>
<feature type="transmembrane region" description="Helical" evidence="11">
    <location>
        <begin position="273"/>
        <end position="294"/>
    </location>
</feature>
<evidence type="ECO:0000256" key="5">
    <source>
        <dbReference type="ARBA" id="ARBA00022692"/>
    </source>
</evidence>
<feature type="transmembrane region" description="Helical" evidence="11">
    <location>
        <begin position="458"/>
        <end position="478"/>
    </location>
</feature>
<feature type="transmembrane region" description="Helical" evidence="11">
    <location>
        <begin position="393"/>
        <end position="417"/>
    </location>
</feature>
<keyword evidence="5 11" id="KW-0812">Transmembrane</keyword>
<keyword evidence="13" id="KW-1185">Reference proteome</keyword>
<evidence type="ECO:0000256" key="7">
    <source>
        <dbReference type="ARBA" id="ARBA00022989"/>
    </source>
</evidence>
<keyword evidence="2 10" id="KW-0813">Transport</keyword>
<evidence type="ECO:0000256" key="10">
    <source>
        <dbReference type="PIRNR" id="PIRNR006247"/>
    </source>
</evidence>
<comment type="function">
    <text evidence="10">Low-affinity potassium transport system. Interacts with Trk system potassium uptake protein TrkA.</text>
</comment>
<dbReference type="PANTHER" id="PTHR32024:SF3">
    <property type="entry name" value="TRK SYSTEM POTASSIUM UPTAKE PROTEIN"/>
    <property type="match status" value="1"/>
</dbReference>
<keyword evidence="9 10" id="KW-0472">Membrane</keyword>
<evidence type="ECO:0000313" key="13">
    <source>
        <dbReference type="Proteomes" id="UP001354971"/>
    </source>
</evidence>
<dbReference type="RefSeq" id="WP_330198130.1">
    <property type="nucleotide sequence ID" value="NZ_JAZDRP010000002.1"/>
</dbReference>
<reference evidence="12 13" key="1">
    <citation type="submission" date="2024-01" db="EMBL/GenBank/DDBJ databases">
        <title>Hyphobacterium bacterium isolated from marine sediment.</title>
        <authorList>
            <person name="Zhao S."/>
        </authorList>
    </citation>
    <scope>NUCLEOTIDE SEQUENCE [LARGE SCALE GENOMIC DNA]</scope>
    <source>
        <strain evidence="13">HN65</strain>
    </source>
</reference>
<dbReference type="Proteomes" id="UP001354971">
    <property type="component" value="Unassembled WGS sequence"/>
</dbReference>
<evidence type="ECO:0000256" key="11">
    <source>
        <dbReference type="SAM" id="Phobius"/>
    </source>
</evidence>
<dbReference type="InterPro" id="IPR003445">
    <property type="entry name" value="Cat_transpt"/>
</dbReference>
<sequence>MSESVRSVLFVLAIMVASLAAAMLIPAWMDLSAGEMDSAGAFLWSAACCGFLSLAVALGVRAEEQNLSTRAAFLVTAGSWLVLAIVAALPMHFGGHGLSFTDAVFEAISGLTTTGATVVTELDNRPPGFLMWRAILQWIGGIGIIVTAMAIWPLLGVGGMQLFKLESSDNSSEKVLPRAAEIATAISLIYLALTAICAMAYAFTGMNGFDAIAHAMTTIATGGYSTRDGSLGDFVAGGSDIVAIIFMLLAALPFATYLVMVRGRPSVLWRDPQVQGFFALVVAAVAAMTLFVVLTDLYAPAAGVRAAAFSTVSVITGTGYATADFGAWGAPATAAFFVLMFAGGCAGSTTCSIKIFRYQIALLAIRQHIVSLAHPRAITRLSYGGRPVSPETVYSVLGFLFAFIAVFTLSAALLGAIGLDTTTALSGAATTLANVGPGLGGIIGPAGSFQSLPEAAKWVMMANMLIGRLEVLTVLILFTPRFWQS</sequence>
<feature type="transmembrane region" description="Helical" evidence="11">
    <location>
        <begin position="7"/>
        <end position="29"/>
    </location>
</feature>
<comment type="caution">
    <text evidence="12">The sequence shown here is derived from an EMBL/GenBank/DDBJ whole genome shotgun (WGS) entry which is preliminary data.</text>
</comment>
<feature type="transmembrane region" description="Helical" evidence="11">
    <location>
        <begin position="41"/>
        <end position="60"/>
    </location>
</feature>
<comment type="similarity">
    <text evidence="10">Belongs to the TrkH potassium transport family.</text>
</comment>
<evidence type="ECO:0000256" key="1">
    <source>
        <dbReference type="ARBA" id="ARBA00004651"/>
    </source>
</evidence>
<dbReference type="EMBL" id="JAZDRP010000002">
    <property type="protein sequence ID" value="MEE2525467.1"/>
    <property type="molecule type" value="Genomic_DNA"/>
</dbReference>
<gene>
    <name evidence="12" type="ORF">V0U79_03740</name>
</gene>
<feature type="transmembrane region" description="Helical" evidence="11">
    <location>
        <begin position="179"/>
        <end position="203"/>
    </location>
</feature>
<keyword evidence="8 10" id="KW-0406">Ion transport</keyword>
<comment type="subcellular location">
    <subcellularLocation>
        <location evidence="10">Cell inner membrane</location>
        <topology evidence="10">Multi-pass membrane protein</topology>
    </subcellularLocation>
    <subcellularLocation>
        <location evidence="1">Cell membrane</location>
        <topology evidence="1">Multi-pass membrane protein</topology>
    </subcellularLocation>
</comment>
<evidence type="ECO:0000256" key="3">
    <source>
        <dbReference type="ARBA" id="ARBA00022475"/>
    </source>
</evidence>
<evidence type="ECO:0000256" key="4">
    <source>
        <dbReference type="ARBA" id="ARBA00022538"/>
    </source>
</evidence>
<organism evidence="12 13">
    <name type="scientific">Hyphobacterium lacteum</name>
    <dbReference type="NCBI Taxonomy" id="3116575"/>
    <lineage>
        <taxon>Bacteria</taxon>
        <taxon>Pseudomonadati</taxon>
        <taxon>Pseudomonadota</taxon>
        <taxon>Alphaproteobacteria</taxon>
        <taxon>Maricaulales</taxon>
        <taxon>Maricaulaceae</taxon>
        <taxon>Hyphobacterium</taxon>
    </lineage>
</organism>
<feature type="transmembrane region" description="Helical" evidence="11">
    <location>
        <begin position="135"/>
        <end position="158"/>
    </location>
</feature>
<evidence type="ECO:0000256" key="6">
    <source>
        <dbReference type="ARBA" id="ARBA00022958"/>
    </source>
</evidence>
<evidence type="ECO:0000256" key="2">
    <source>
        <dbReference type="ARBA" id="ARBA00022448"/>
    </source>
</evidence>
<name>A0ABU7LNI6_9PROT</name>
<evidence type="ECO:0000256" key="8">
    <source>
        <dbReference type="ARBA" id="ARBA00023065"/>
    </source>
</evidence>
<dbReference type="PANTHER" id="PTHR32024">
    <property type="entry name" value="TRK SYSTEM POTASSIUM UPTAKE PROTEIN TRKG-RELATED"/>
    <property type="match status" value="1"/>
</dbReference>
<keyword evidence="4 10" id="KW-0633">Potassium transport</keyword>
<keyword evidence="3 10" id="KW-1003">Cell membrane</keyword>
<proteinExistence type="inferred from homology"/>
<accession>A0ABU7LNI6</accession>
<keyword evidence="7 11" id="KW-1133">Transmembrane helix</keyword>
<keyword evidence="6 10" id="KW-0630">Potassium</keyword>